<evidence type="ECO:0000256" key="9">
    <source>
        <dbReference type="RuleBase" id="RU363064"/>
    </source>
</evidence>
<evidence type="ECO:0000313" key="10">
    <source>
        <dbReference type="EMBL" id="SEM68618.1"/>
    </source>
</evidence>
<evidence type="ECO:0000256" key="5">
    <source>
        <dbReference type="ARBA" id="ARBA00022692"/>
    </source>
</evidence>
<dbReference type="PRINTS" id="PR00175">
    <property type="entry name" value="NAALASMPORT"/>
</dbReference>
<dbReference type="AlphaFoldDB" id="A0A1H8AFK4"/>
<dbReference type="PROSITE" id="PS00873">
    <property type="entry name" value="NA_ALANINE_SYMP"/>
    <property type="match status" value="1"/>
</dbReference>
<feature type="transmembrane region" description="Helical" evidence="9">
    <location>
        <begin position="309"/>
        <end position="330"/>
    </location>
</feature>
<evidence type="ECO:0000256" key="2">
    <source>
        <dbReference type="ARBA" id="ARBA00009261"/>
    </source>
</evidence>
<sequence>MDFLLGINHRINAVVWGPTMLILLIGTGIYFTLRTGFFQFTHFKSMLRVTLGGIFGGKKIKNRNGISPLQAVSTALAGTMGVGNITGVATAISLGGAGAIFWMWVSALFGMMTKYAEVALAVRFRSTDKTGAHYGGPMLYLSKGLGAPVLAWVFSVLCVAASFGIGNMTQANAISGAMLASFSVPVWVSGIISAVIVALIIVGGLRRIASITQLTIPLMSALYILFALVVIGKNITAVPDALAQIVQGAFNSRSALGGCGGYSIAQAMRYGFARGVFSNEAGLGSAPIAHAAADTDSAVQQGMWGMFEVFADTMVCCTLTALALLTTGVLELPLESGAMTSAAFSHSLGSLGGVFVSVSLVFFAISSMLGWCYYGEASLNYLTRGSSLATWVYRYLFVLLIPIGAVTQLETVWSISDTLNGLMAVPNLIGILGLSGVVFGLTRDYIKKTRR</sequence>
<comment type="subcellular location">
    <subcellularLocation>
        <location evidence="1 9">Cell membrane</location>
        <topology evidence="1 9">Multi-pass membrane protein</topology>
    </subcellularLocation>
</comment>
<feature type="transmembrane region" description="Helical" evidence="9">
    <location>
        <begin position="350"/>
        <end position="374"/>
    </location>
</feature>
<feature type="transmembrane region" description="Helical" evidence="9">
    <location>
        <begin position="145"/>
        <end position="165"/>
    </location>
</feature>
<feature type="transmembrane region" description="Helical" evidence="9">
    <location>
        <begin position="177"/>
        <end position="202"/>
    </location>
</feature>
<dbReference type="Proteomes" id="UP000199158">
    <property type="component" value="Unassembled WGS sequence"/>
</dbReference>
<dbReference type="GO" id="GO:0005886">
    <property type="term" value="C:plasma membrane"/>
    <property type="evidence" value="ECO:0007669"/>
    <property type="project" value="UniProtKB-SubCell"/>
</dbReference>
<evidence type="ECO:0000256" key="8">
    <source>
        <dbReference type="ARBA" id="ARBA00023136"/>
    </source>
</evidence>
<gene>
    <name evidence="10" type="ORF">SAMN05216180_1269</name>
</gene>
<dbReference type="Pfam" id="PF01235">
    <property type="entry name" value="Na_Ala_symp"/>
    <property type="match status" value="1"/>
</dbReference>
<dbReference type="PANTHER" id="PTHR30330:SF3">
    <property type="entry name" value="TRANSCRIPTIONAL REGULATOR, LRP FAMILY"/>
    <property type="match status" value="1"/>
</dbReference>
<feature type="transmembrane region" description="Helical" evidence="9">
    <location>
        <begin position="85"/>
        <end position="105"/>
    </location>
</feature>
<proteinExistence type="inferred from homology"/>
<dbReference type="InterPro" id="IPR001463">
    <property type="entry name" value="Na/Ala_symport"/>
</dbReference>
<evidence type="ECO:0000256" key="1">
    <source>
        <dbReference type="ARBA" id="ARBA00004651"/>
    </source>
</evidence>
<evidence type="ECO:0000256" key="7">
    <source>
        <dbReference type="ARBA" id="ARBA00022989"/>
    </source>
</evidence>
<name>A0A1H8AFK4_9FIRM</name>
<dbReference type="RefSeq" id="WP_092752756.1">
    <property type="nucleotide sequence ID" value="NZ_FOCG01000001.1"/>
</dbReference>
<keyword evidence="4 9" id="KW-1003">Cell membrane</keyword>
<evidence type="ECO:0000256" key="6">
    <source>
        <dbReference type="ARBA" id="ARBA00022847"/>
    </source>
</evidence>
<evidence type="ECO:0000313" key="11">
    <source>
        <dbReference type="Proteomes" id="UP000199158"/>
    </source>
</evidence>
<keyword evidence="7 9" id="KW-1133">Transmembrane helix</keyword>
<feature type="transmembrane region" description="Helical" evidence="9">
    <location>
        <begin position="208"/>
        <end position="231"/>
    </location>
</feature>
<evidence type="ECO:0000256" key="4">
    <source>
        <dbReference type="ARBA" id="ARBA00022475"/>
    </source>
</evidence>
<comment type="similarity">
    <text evidence="2 9">Belongs to the alanine or glycine:cation symporter (AGCS) (TC 2.A.25) family.</text>
</comment>
<keyword evidence="5 9" id="KW-0812">Transmembrane</keyword>
<protein>
    <submittedName>
        <fullName evidence="10">Alanine or glycine:cation symporter, AGCS family</fullName>
    </submittedName>
</protein>
<dbReference type="EMBL" id="FOCG01000001">
    <property type="protein sequence ID" value="SEM68618.1"/>
    <property type="molecule type" value="Genomic_DNA"/>
</dbReference>
<dbReference type="NCBIfam" id="TIGR00835">
    <property type="entry name" value="agcS"/>
    <property type="match status" value="1"/>
</dbReference>
<keyword evidence="8 9" id="KW-0472">Membrane</keyword>
<keyword evidence="3 9" id="KW-0813">Transport</keyword>
<organism evidence="10 11">
    <name type="scientific">Hydrogenoanaerobacterium saccharovorans</name>
    <dbReference type="NCBI Taxonomy" id="474960"/>
    <lineage>
        <taxon>Bacteria</taxon>
        <taxon>Bacillati</taxon>
        <taxon>Bacillota</taxon>
        <taxon>Clostridia</taxon>
        <taxon>Eubacteriales</taxon>
        <taxon>Oscillospiraceae</taxon>
        <taxon>Hydrogenoanaerobacterium</taxon>
    </lineage>
</organism>
<keyword evidence="6 9" id="KW-0769">Symport</keyword>
<feature type="transmembrane region" description="Helical" evidence="9">
    <location>
        <begin position="421"/>
        <end position="441"/>
    </location>
</feature>
<reference evidence="10 11" key="1">
    <citation type="submission" date="2016-10" db="EMBL/GenBank/DDBJ databases">
        <authorList>
            <person name="de Groot N.N."/>
        </authorList>
    </citation>
    <scope>NUCLEOTIDE SEQUENCE [LARGE SCALE GENOMIC DNA]</scope>
    <source>
        <strain evidence="10 11">CGMCC 1.5070</strain>
    </source>
</reference>
<dbReference type="PANTHER" id="PTHR30330">
    <property type="entry name" value="AGSS FAMILY TRANSPORTER, SODIUM-ALANINE"/>
    <property type="match status" value="1"/>
</dbReference>
<feature type="transmembrane region" description="Helical" evidence="9">
    <location>
        <begin position="13"/>
        <end position="33"/>
    </location>
</feature>
<dbReference type="Gene3D" id="1.20.1740.10">
    <property type="entry name" value="Amino acid/polyamine transporter I"/>
    <property type="match status" value="1"/>
</dbReference>
<dbReference type="STRING" id="474960.SAMN05216180_1269"/>
<accession>A0A1H8AFK4</accession>
<dbReference type="FunFam" id="1.20.1740.10:FF:000004">
    <property type="entry name" value="Sodium:alanine symporter family protein"/>
    <property type="match status" value="1"/>
</dbReference>
<keyword evidence="11" id="KW-1185">Reference proteome</keyword>
<evidence type="ECO:0000256" key="3">
    <source>
        <dbReference type="ARBA" id="ARBA00022448"/>
    </source>
</evidence>
<dbReference type="GO" id="GO:0005283">
    <property type="term" value="F:amino acid:sodium symporter activity"/>
    <property type="evidence" value="ECO:0007669"/>
    <property type="project" value="InterPro"/>
</dbReference>
<dbReference type="OrthoDB" id="9804874at2"/>
<feature type="transmembrane region" description="Helical" evidence="9">
    <location>
        <begin position="395"/>
        <end position="415"/>
    </location>
</feature>